<evidence type="ECO:0000256" key="1">
    <source>
        <dbReference type="ARBA" id="ARBA00003986"/>
    </source>
</evidence>
<dbReference type="NCBIfam" id="TIGR00420">
    <property type="entry name" value="trmU"/>
    <property type="match status" value="1"/>
</dbReference>
<dbReference type="Gene3D" id="2.40.30.10">
    <property type="entry name" value="Translation factors"/>
    <property type="match status" value="1"/>
</dbReference>
<evidence type="ECO:0000256" key="4">
    <source>
        <dbReference type="ARBA" id="ARBA00011953"/>
    </source>
</evidence>
<dbReference type="CDD" id="cd01998">
    <property type="entry name" value="MnmA_TRMU-like"/>
    <property type="match status" value="1"/>
</dbReference>
<dbReference type="NCBIfam" id="NF001138">
    <property type="entry name" value="PRK00143.1"/>
    <property type="match status" value="1"/>
</dbReference>
<dbReference type="InterPro" id="IPR004506">
    <property type="entry name" value="MnmA-like"/>
</dbReference>
<dbReference type="GO" id="GO:0005739">
    <property type="term" value="C:mitochondrion"/>
    <property type="evidence" value="ECO:0007669"/>
    <property type="project" value="UniProtKB-SubCell"/>
</dbReference>
<evidence type="ECO:0000256" key="6">
    <source>
        <dbReference type="ARBA" id="ARBA00022679"/>
    </source>
</evidence>
<evidence type="ECO:0000256" key="10">
    <source>
        <dbReference type="ARBA" id="ARBA00022884"/>
    </source>
</evidence>
<evidence type="ECO:0000313" key="16">
    <source>
        <dbReference type="Proteomes" id="UP000008068"/>
    </source>
</evidence>
<dbReference type="GO" id="GO:0000049">
    <property type="term" value="F:tRNA binding"/>
    <property type="evidence" value="ECO:0007669"/>
    <property type="project" value="UniProtKB-KW"/>
</dbReference>
<dbReference type="HAMAP" id="MF_00144">
    <property type="entry name" value="tRNA_thiouridyl_MnmA"/>
    <property type="match status" value="1"/>
</dbReference>
<accession>G0PB64</accession>
<dbReference type="PANTHER" id="PTHR11933:SF5">
    <property type="entry name" value="MITOCHONDRIAL TRNA-SPECIFIC 2-THIOURIDYLASE 1"/>
    <property type="match status" value="1"/>
</dbReference>
<dbReference type="PANTHER" id="PTHR11933">
    <property type="entry name" value="TRNA 5-METHYLAMINOMETHYL-2-THIOURIDYLATE -METHYLTRANSFERASE"/>
    <property type="match status" value="1"/>
</dbReference>
<comment type="similarity">
    <text evidence="3">Belongs to the MnmA/TRMU family.</text>
</comment>
<name>G0PB64_CAEBE</name>
<comment type="catalytic activity">
    <reaction evidence="12">
        <text>5-taurinomethyluridine(34) in tRNA + S-sulfanyl-L-cysteinyl-[protein] + AH2 + ATP = 5-taurinomethyl-2-thiouridine(34) in tRNA + L-cysteinyl-[protein] + A + AMP + diphosphate + H(+)</text>
        <dbReference type="Rhea" id="RHEA:47040"/>
        <dbReference type="Rhea" id="RHEA-COMP:10131"/>
        <dbReference type="Rhea" id="RHEA-COMP:11726"/>
        <dbReference type="Rhea" id="RHEA-COMP:11732"/>
        <dbReference type="Rhea" id="RHEA-COMP:11733"/>
        <dbReference type="ChEBI" id="CHEBI:13193"/>
        <dbReference type="ChEBI" id="CHEBI:15378"/>
        <dbReference type="ChEBI" id="CHEBI:17499"/>
        <dbReference type="ChEBI" id="CHEBI:29950"/>
        <dbReference type="ChEBI" id="CHEBI:30616"/>
        <dbReference type="ChEBI" id="CHEBI:33019"/>
        <dbReference type="ChEBI" id="CHEBI:61963"/>
        <dbReference type="ChEBI" id="CHEBI:87171"/>
        <dbReference type="ChEBI" id="CHEBI:87172"/>
        <dbReference type="ChEBI" id="CHEBI:456215"/>
        <dbReference type="EC" id="2.8.1.14"/>
    </reaction>
</comment>
<keyword evidence="5" id="KW-0820">tRNA-binding</keyword>
<dbReference type="Pfam" id="PF03054">
    <property type="entry name" value="tRNA_Me_trans"/>
    <property type="match status" value="1"/>
</dbReference>
<dbReference type="InterPro" id="IPR046885">
    <property type="entry name" value="MnmA-like_C"/>
</dbReference>
<evidence type="ECO:0000256" key="3">
    <source>
        <dbReference type="ARBA" id="ARBA00006191"/>
    </source>
</evidence>
<dbReference type="AlphaFoldDB" id="G0PB64"/>
<dbReference type="Gene3D" id="2.30.30.280">
    <property type="entry name" value="Adenine nucleotide alpha hydrolases-like domains"/>
    <property type="match status" value="1"/>
</dbReference>
<evidence type="ECO:0000256" key="12">
    <source>
        <dbReference type="ARBA" id="ARBA00049564"/>
    </source>
</evidence>
<keyword evidence="10" id="KW-0694">RNA-binding</keyword>
<evidence type="ECO:0000256" key="8">
    <source>
        <dbReference type="ARBA" id="ARBA00022741"/>
    </source>
</evidence>
<sequence length="378" mass="42999">MKVPRVVIGMSGGVDSAVSAFLLKKRGYDVIGVHMINWDSQEEGISSCPRSKDEVDARSVCDKLKIPFHTVNFVKEYWNNVFLRFLENYQFGRTTVPDIDCNQSIKFDVFHKIAQEKFDADFIATGHYATTSFGDFQQNKNEPDEEIRLFSGRDPLKDQTFFLCTVTQEQLRRAMFPLGSLYKSDVKRIAEEQGFHSVVQKPESMGICFIGKKKRFSEFLDEYIEPKPGRIVLKDGKIIGNHHGIHQFTIGKRINGKYLEERSHFGFFVSDIKPESGDVVACEGSHHPHLYATKFLIEQPNWIPISNPLKSYPPSEIMCRIQRTHPPVPCILEKCGDIISVVPRLPLRATAPGQMCVFYTTKNECLGGGEIIKIQDTL</sequence>
<protein>
    <recommendedName>
        <fullName evidence="4">tRNA-5-taurinomethyluridine 2-sulfurtransferase</fullName>
        <ecNumber evidence="4">2.8.1.14</ecNumber>
    </recommendedName>
</protein>
<evidence type="ECO:0000256" key="5">
    <source>
        <dbReference type="ARBA" id="ARBA00022555"/>
    </source>
</evidence>
<dbReference type="FunFam" id="2.30.30.280:FF:000001">
    <property type="entry name" value="tRNA-specific 2-thiouridylase MnmA"/>
    <property type="match status" value="1"/>
</dbReference>
<dbReference type="GO" id="GO:0061708">
    <property type="term" value="F:tRNA-5-taurinomethyluridine 2-sulfurtransferase"/>
    <property type="evidence" value="ECO:0007669"/>
    <property type="project" value="UniProtKB-EC"/>
</dbReference>
<dbReference type="SUPFAM" id="SSF52402">
    <property type="entry name" value="Adenine nucleotide alpha hydrolases-like"/>
    <property type="match status" value="1"/>
</dbReference>
<keyword evidence="6" id="KW-0808">Transferase</keyword>
<evidence type="ECO:0000259" key="14">
    <source>
        <dbReference type="Pfam" id="PF20259"/>
    </source>
</evidence>
<feature type="domain" description="tRNA-specific 2-thiouridylase MnmA-like central" evidence="14">
    <location>
        <begin position="218"/>
        <end position="282"/>
    </location>
</feature>
<dbReference type="FunFam" id="3.40.50.620:FF:000104">
    <property type="entry name" value="Mitochondrial tRNA-specific 2-thiouridylase 1"/>
    <property type="match status" value="1"/>
</dbReference>
<gene>
    <name evidence="15" type="ORF">CAEBREN_28437</name>
</gene>
<dbReference type="EMBL" id="GL380200">
    <property type="protein sequence ID" value="EGT50224.1"/>
    <property type="molecule type" value="Genomic_DNA"/>
</dbReference>
<evidence type="ECO:0000259" key="13">
    <source>
        <dbReference type="Pfam" id="PF20258"/>
    </source>
</evidence>
<dbReference type="Pfam" id="PF20258">
    <property type="entry name" value="tRNA_Me_trans_C"/>
    <property type="match status" value="1"/>
</dbReference>
<evidence type="ECO:0000313" key="15">
    <source>
        <dbReference type="EMBL" id="EGT50224.1"/>
    </source>
</evidence>
<comment type="subcellular location">
    <subcellularLocation>
        <location evidence="2">Mitochondrion</location>
    </subcellularLocation>
</comment>
<keyword evidence="7" id="KW-0819">tRNA processing</keyword>
<dbReference type="GO" id="GO:0005524">
    <property type="term" value="F:ATP binding"/>
    <property type="evidence" value="ECO:0007669"/>
    <property type="project" value="UniProtKB-KW"/>
</dbReference>
<keyword evidence="16" id="KW-1185">Reference proteome</keyword>
<keyword evidence="8" id="KW-0547">Nucleotide-binding</keyword>
<dbReference type="Pfam" id="PF20259">
    <property type="entry name" value="tRNA_Me_trans_M"/>
    <property type="match status" value="1"/>
</dbReference>
<dbReference type="HOGENOM" id="CLU_035188_1_0_1"/>
<feature type="domain" description="tRNA-specific 2-thiouridylase MnmA-like C-terminal" evidence="13">
    <location>
        <begin position="293"/>
        <end position="371"/>
    </location>
</feature>
<keyword evidence="11" id="KW-1015">Disulfide bond</keyword>
<dbReference type="OrthoDB" id="3685at2759"/>
<dbReference type="InterPro" id="IPR046884">
    <property type="entry name" value="MnmA-like_central"/>
</dbReference>
<reference evidence="16" key="1">
    <citation type="submission" date="2011-07" db="EMBL/GenBank/DDBJ databases">
        <authorList>
            <consortium name="Caenorhabditis brenneri Sequencing and Analysis Consortium"/>
            <person name="Wilson R.K."/>
        </authorList>
    </citation>
    <scope>NUCLEOTIDE SEQUENCE [LARGE SCALE GENOMIC DNA]</scope>
    <source>
        <strain evidence="16">PB2801</strain>
    </source>
</reference>
<evidence type="ECO:0000256" key="2">
    <source>
        <dbReference type="ARBA" id="ARBA00004173"/>
    </source>
</evidence>
<proteinExistence type="inferred from homology"/>
<comment type="function">
    <text evidence="1">Catalyzes the 2-thiolation of uridine at the wobble position (U34) of mitochondrial tRNA(Lys), tRNA(Glu) and tRNA(Gln). Required for the formation of 5-taurinomethyl-2-thiouridine (tm5s2U) of mitochondrial tRNA(Lys), tRNA(Glu), and tRNA(Gln) at the wobble position. ATP is required to activate the C2 atom of the wobble base.</text>
</comment>
<dbReference type="InterPro" id="IPR023382">
    <property type="entry name" value="MnmA-like_central_sf"/>
</dbReference>
<dbReference type="FunCoup" id="G0PB64">
    <property type="interactions" value="2318"/>
</dbReference>
<dbReference type="eggNOG" id="KOG2805">
    <property type="taxonomic scope" value="Eukaryota"/>
</dbReference>
<evidence type="ECO:0000256" key="7">
    <source>
        <dbReference type="ARBA" id="ARBA00022694"/>
    </source>
</evidence>
<dbReference type="InterPro" id="IPR014729">
    <property type="entry name" value="Rossmann-like_a/b/a_fold"/>
</dbReference>
<evidence type="ECO:0000256" key="9">
    <source>
        <dbReference type="ARBA" id="ARBA00022840"/>
    </source>
</evidence>
<evidence type="ECO:0000256" key="11">
    <source>
        <dbReference type="ARBA" id="ARBA00023157"/>
    </source>
</evidence>
<keyword evidence="9" id="KW-0067">ATP-binding</keyword>
<dbReference type="STRING" id="135651.G0PB64"/>
<dbReference type="InParanoid" id="G0PB64"/>
<dbReference type="GO" id="GO:0002143">
    <property type="term" value="P:tRNA wobble position uridine thiolation"/>
    <property type="evidence" value="ECO:0007669"/>
    <property type="project" value="TreeGrafter"/>
</dbReference>
<dbReference type="Proteomes" id="UP000008068">
    <property type="component" value="Unassembled WGS sequence"/>
</dbReference>
<organism evidence="16">
    <name type="scientific">Caenorhabditis brenneri</name>
    <name type="common">Nematode worm</name>
    <dbReference type="NCBI Taxonomy" id="135651"/>
    <lineage>
        <taxon>Eukaryota</taxon>
        <taxon>Metazoa</taxon>
        <taxon>Ecdysozoa</taxon>
        <taxon>Nematoda</taxon>
        <taxon>Chromadorea</taxon>
        <taxon>Rhabditida</taxon>
        <taxon>Rhabditina</taxon>
        <taxon>Rhabditomorpha</taxon>
        <taxon>Rhabditoidea</taxon>
        <taxon>Rhabditidae</taxon>
        <taxon>Peloderinae</taxon>
        <taxon>Caenorhabditis</taxon>
    </lineage>
</organism>
<dbReference type="EC" id="2.8.1.14" evidence="4"/>
<dbReference type="Gene3D" id="3.40.50.620">
    <property type="entry name" value="HUPs"/>
    <property type="match status" value="1"/>
</dbReference>